<keyword evidence="3" id="KW-1185">Reference proteome</keyword>
<reference evidence="2 3" key="1">
    <citation type="submission" date="2024-09" db="EMBL/GenBank/DDBJ databases">
        <title>Chromosome-scale assembly of Riccia sorocarpa.</title>
        <authorList>
            <person name="Paukszto L."/>
        </authorList>
    </citation>
    <scope>NUCLEOTIDE SEQUENCE [LARGE SCALE GENOMIC DNA]</scope>
    <source>
        <strain evidence="2">LP-2024</strain>
        <tissue evidence="2">Aerial parts of the thallus</tissue>
    </source>
</reference>
<accession>A0ABD3HRY8</accession>
<organism evidence="2 3">
    <name type="scientific">Riccia sorocarpa</name>
    <dbReference type="NCBI Taxonomy" id="122646"/>
    <lineage>
        <taxon>Eukaryota</taxon>
        <taxon>Viridiplantae</taxon>
        <taxon>Streptophyta</taxon>
        <taxon>Embryophyta</taxon>
        <taxon>Marchantiophyta</taxon>
        <taxon>Marchantiopsida</taxon>
        <taxon>Marchantiidae</taxon>
        <taxon>Marchantiales</taxon>
        <taxon>Ricciaceae</taxon>
        <taxon>Riccia</taxon>
    </lineage>
</organism>
<sequence>MYNAGVVVKEDKEHRVASHSRHLTIACSARQHFLCHRGGSSWESSAGREGVHRAEERSSELGDASRLGRSSPASPEEERAMNQTNQQWTSGGTHGMISMTFQLLLAPIFTPFASDVTNDQMGLILPNGNDGFGDDGIDGMIIMVVNLMAAIGTKPHRNGYFREDGDCSKWRLSRWTPVEAIRWRRFRWRGTPAEAIPVEAIPAEGAPVEAIPVEGVPIEATPMSAIPAEGVLLGMTHE</sequence>
<evidence type="ECO:0000256" key="1">
    <source>
        <dbReference type="SAM" id="MobiDB-lite"/>
    </source>
</evidence>
<comment type="caution">
    <text evidence="2">The sequence shown here is derived from an EMBL/GenBank/DDBJ whole genome shotgun (WGS) entry which is preliminary data.</text>
</comment>
<protein>
    <submittedName>
        <fullName evidence="2">Uncharacterized protein</fullName>
    </submittedName>
</protein>
<evidence type="ECO:0000313" key="3">
    <source>
        <dbReference type="Proteomes" id="UP001633002"/>
    </source>
</evidence>
<gene>
    <name evidence="2" type="ORF">R1sor_007864</name>
</gene>
<dbReference type="AlphaFoldDB" id="A0ABD3HRY8"/>
<feature type="compositionally biased region" description="Polar residues" evidence="1">
    <location>
        <begin position="81"/>
        <end position="91"/>
    </location>
</feature>
<dbReference type="EMBL" id="JBJQOH010000003">
    <property type="protein sequence ID" value="KAL3694213.1"/>
    <property type="molecule type" value="Genomic_DNA"/>
</dbReference>
<feature type="compositionally biased region" description="Basic and acidic residues" evidence="1">
    <location>
        <begin position="49"/>
        <end position="60"/>
    </location>
</feature>
<feature type="region of interest" description="Disordered" evidence="1">
    <location>
        <begin position="40"/>
        <end position="92"/>
    </location>
</feature>
<name>A0ABD3HRY8_9MARC</name>
<evidence type="ECO:0000313" key="2">
    <source>
        <dbReference type="EMBL" id="KAL3694213.1"/>
    </source>
</evidence>
<proteinExistence type="predicted"/>
<dbReference type="Proteomes" id="UP001633002">
    <property type="component" value="Unassembled WGS sequence"/>
</dbReference>